<comment type="subunit">
    <text evidence="18">A dimer in solution, but in its membrane environment, it exists primarily as a mixture of dimers and tetramers and spans the membrane asymmetrically. Component of the ankyrin-1 complex in the erythrocyte, composed of ANK1, RHCE, RHAG, SLC4A1, EPB42, GYPA, GYPB and AQP1. Interacts with STOM; this interaction positively regulates SLC4A1 activity. Interacts with GYPA; a GYPA monomer is bound at each end of the SLC4A1 dimer forming a heterotetramer. Three SLC4A1 dimers (Band 3-I, Band 3-II and Band 3-III) participates in the ankyrin-1 complex. Interacts (via the cytoplasmic domain) with EPB42; this interaction is mediated by the SLC4A1 Band 3-I dimer. Interacts (via the cytoplasmic domain) directly with ANK1; this interaction is mediated by the SLC4A1 Band 3-II and Band 3-III dimers.</text>
</comment>
<dbReference type="GO" id="GO:0015106">
    <property type="term" value="F:bicarbonate transmembrane transporter activity"/>
    <property type="evidence" value="ECO:0007669"/>
    <property type="project" value="TreeGrafter"/>
</dbReference>
<dbReference type="GO" id="GO:0008509">
    <property type="term" value="F:monoatomic anion transmembrane transporter activity"/>
    <property type="evidence" value="ECO:0007669"/>
    <property type="project" value="InterPro"/>
</dbReference>
<evidence type="ECO:0000256" key="20">
    <source>
        <dbReference type="SAM" id="MobiDB-lite"/>
    </source>
</evidence>
<dbReference type="GO" id="GO:0016323">
    <property type="term" value="C:basolateral plasma membrane"/>
    <property type="evidence" value="ECO:0007669"/>
    <property type="project" value="UniProtKB-SubCell"/>
</dbReference>
<evidence type="ECO:0000256" key="7">
    <source>
        <dbReference type="ARBA" id="ARBA00022692"/>
    </source>
</evidence>
<keyword evidence="12" id="KW-0564">Palmitate</keyword>
<dbReference type="InterPro" id="IPR003020">
    <property type="entry name" value="HCO3_transpt_euk"/>
</dbReference>
<sequence length="920" mass="103380">MEVPGQELYEERMRRSLEPEGYEDIGIKGYRLSLGEMSAPSVTDVDVEAAGSRTLLSQQDTHEVYVELHELVMDSTKELCWMEASHWLQLEEDFKEAGHWGQPHLSFLTYHSLLEVRRALAKGAVLVDVAAKSLAAIAHVLIDQMIYEGQIKPQDQEAILRMMLLKHKHPDEVESVGTLLRAQLQRSGTGQAETEQPLLQQPLEMRRLPGAKQSPSGDTKPQLPEKVPRDAEATLVLVGCAAFLEQPTLAFVRLKDAVMLDAVLDVPLPVRFLFVVLGPDSPHISYHEIGRAVATMMSERVFRRDAYLAEGRQDLLQGVEDFLEASIVLPPTETPNEQLLRSLVPLQQDLLRRRYQPRKKALHKDVPKGPWAEAPPAEDDDPLRRTGKPFGGLVRDICRRYPKYLSDIKDAFSPQCLAAIIFIYFAALSPAITFGGLLSEKTEGMMGVSELLISTCVQCVLFSFFSAQPLLVVGFSGPLLVFEEAFYSFCSNNGIEYIVGRVWIGFWMILLVLLVVACEGSFLVRYLSRYTQEIFSFLISLIFIYETFSKLVTIFQNHPLQRHYNVQATVQPHVPEPNTALLSLVLMAGTFFLAFFLRKFKNSSFLPGKVRRLIGDFGVPISIFVMALVDFFIKDTYTQKLKVPKGLEVTNASARSWFIHPLGNNSPFPIWMMFATVVPALLVFILIFLETQITTLIVSKPERKLVKGSGFHLDLLLIVVMGGLAALFGMPWLSATTVRTITHANALTVMSKTSAASEKAQILEVKEQRVSGFFVAMLIGVSILMEPILKYIPLAVLFGIFLYMGVTSLFGIQLFDRILLLLMPPKYHPKEPYVTRVKTLRMHLFTVTQIIVLVLLWVVKSTPASLALPFVLILTVPLRRLLLPKIFHEVELKCLDADDAVVTFEEEEGTDVYDEVQMPS</sequence>
<keyword evidence="9" id="KW-0007">Acetylation</keyword>
<keyword evidence="5" id="KW-0597">Phosphoprotein</keyword>
<comment type="catalytic activity">
    <reaction evidence="15">
        <text>hydrogencarbonate(in) + chloride(out) = hydrogencarbonate(out) + chloride(in)</text>
        <dbReference type="Rhea" id="RHEA:72363"/>
        <dbReference type="ChEBI" id="CHEBI:17544"/>
        <dbReference type="ChEBI" id="CHEBI:17996"/>
    </reaction>
</comment>
<comment type="caution">
    <text evidence="19">Lacks conserved residue(s) required for the propagation of feature annotation.</text>
</comment>
<dbReference type="PROSITE" id="PS00220">
    <property type="entry name" value="ANION_EXCHANGER_2"/>
    <property type="match status" value="1"/>
</dbReference>
<feature type="transmembrane region" description="Helical" evidence="19">
    <location>
        <begin position="791"/>
        <end position="819"/>
    </location>
</feature>
<organism evidence="23 24">
    <name type="scientific">Falco tinnunculus</name>
    <name type="common">Common kestrel</name>
    <dbReference type="NCBI Taxonomy" id="100819"/>
    <lineage>
        <taxon>Eukaryota</taxon>
        <taxon>Metazoa</taxon>
        <taxon>Chordata</taxon>
        <taxon>Craniata</taxon>
        <taxon>Vertebrata</taxon>
        <taxon>Euteleostomi</taxon>
        <taxon>Archelosauria</taxon>
        <taxon>Archosauria</taxon>
        <taxon>Dinosauria</taxon>
        <taxon>Saurischia</taxon>
        <taxon>Theropoda</taxon>
        <taxon>Coelurosauria</taxon>
        <taxon>Aves</taxon>
        <taxon>Neognathae</taxon>
        <taxon>Neoaves</taxon>
        <taxon>Telluraves</taxon>
        <taxon>Australaves</taxon>
        <taxon>Falconiformes</taxon>
        <taxon>Falconidae</taxon>
        <taxon>Falco</taxon>
    </lineage>
</organism>
<feature type="transmembrane region" description="Helical" evidence="19">
    <location>
        <begin position="580"/>
        <end position="597"/>
    </location>
</feature>
<dbReference type="PANTHER" id="PTHR11453:SF12">
    <property type="entry name" value="BAND 3 ANION TRANSPORT PROTEIN"/>
    <property type="match status" value="1"/>
</dbReference>
<keyword evidence="24" id="KW-1185">Reference proteome</keyword>
<dbReference type="GO" id="GO:0051453">
    <property type="term" value="P:regulation of intracellular pH"/>
    <property type="evidence" value="ECO:0007669"/>
    <property type="project" value="TreeGrafter"/>
</dbReference>
<keyword evidence="7 19" id="KW-0812">Transmembrane</keyword>
<feature type="transmembrane region" description="Helical" evidence="19">
    <location>
        <begin position="710"/>
        <end position="733"/>
    </location>
</feature>
<dbReference type="InterPro" id="IPR011531">
    <property type="entry name" value="HCO3_transpt-like_TM_dom"/>
</dbReference>
<evidence type="ECO:0000256" key="11">
    <source>
        <dbReference type="ARBA" id="ARBA00023136"/>
    </source>
</evidence>
<keyword evidence="4" id="KW-1003">Cell membrane</keyword>
<evidence type="ECO:0000256" key="5">
    <source>
        <dbReference type="ARBA" id="ARBA00022553"/>
    </source>
</evidence>
<evidence type="ECO:0000256" key="2">
    <source>
        <dbReference type="ARBA" id="ARBA00010993"/>
    </source>
</evidence>
<evidence type="ECO:0000256" key="6">
    <source>
        <dbReference type="ARBA" id="ARBA00022681"/>
    </source>
</evidence>
<evidence type="ECO:0000256" key="13">
    <source>
        <dbReference type="ARBA" id="ARBA00023180"/>
    </source>
</evidence>
<evidence type="ECO:0000313" key="24">
    <source>
        <dbReference type="Proteomes" id="UP000694562"/>
    </source>
</evidence>
<feature type="transmembrane region" description="Helical" evidence="19">
    <location>
        <begin position="417"/>
        <end position="439"/>
    </location>
</feature>
<accession>A0A8C4TSI1</accession>
<evidence type="ECO:0000256" key="16">
    <source>
        <dbReference type="ARBA" id="ARBA00059376"/>
    </source>
</evidence>
<evidence type="ECO:0000256" key="3">
    <source>
        <dbReference type="ARBA" id="ARBA00022448"/>
    </source>
</evidence>
<feature type="transmembrane region" description="Helical" evidence="19">
    <location>
        <begin position="668"/>
        <end position="689"/>
    </location>
</feature>
<dbReference type="Gene3D" id="3.40.930.10">
    <property type="entry name" value="Mannitol-specific EII, Chain A"/>
    <property type="match status" value="1"/>
</dbReference>
<protein>
    <recommendedName>
        <fullName evidence="19">Anion exchange protein</fullName>
    </recommendedName>
</protein>
<comment type="similarity">
    <text evidence="2 19">Belongs to the anion exchanger (TC 2.A.31) family.</text>
</comment>
<dbReference type="Gene3D" id="1.10.287.570">
    <property type="entry name" value="Helical hairpin bin"/>
    <property type="match status" value="1"/>
</dbReference>
<dbReference type="InterPro" id="IPR013769">
    <property type="entry name" value="Band3_cytoplasmic_dom"/>
</dbReference>
<evidence type="ECO:0000256" key="19">
    <source>
        <dbReference type="RuleBase" id="RU362035"/>
    </source>
</evidence>
<dbReference type="GO" id="GO:0005452">
    <property type="term" value="F:solute:inorganic anion antiporter activity"/>
    <property type="evidence" value="ECO:0007669"/>
    <property type="project" value="InterPro"/>
</dbReference>
<name>A0A8C4TSI1_FALTI</name>
<dbReference type="Pfam" id="PF07565">
    <property type="entry name" value="Band_3_cyto"/>
    <property type="match status" value="1"/>
</dbReference>
<keyword evidence="14" id="KW-0449">Lipoprotein</keyword>
<evidence type="ECO:0000256" key="18">
    <source>
        <dbReference type="ARBA" id="ARBA00064256"/>
    </source>
</evidence>
<feature type="transmembrane region" description="Helical" evidence="19">
    <location>
        <begin position="534"/>
        <end position="555"/>
    </location>
</feature>
<dbReference type="FunFam" id="3.40.930.10:FF:000015">
    <property type="entry name" value="Anion exchange protein"/>
    <property type="match status" value="1"/>
</dbReference>
<evidence type="ECO:0000256" key="8">
    <source>
        <dbReference type="ARBA" id="ARBA00022989"/>
    </source>
</evidence>
<keyword evidence="13" id="KW-0325">Glycoprotein</keyword>
<evidence type="ECO:0000256" key="14">
    <source>
        <dbReference type="ARBA" id="ARBA00023288"/>
    </source>
</evidence>
<feature type="transmembrane region" description="Helical" evidence="19">
    <location>
        <begin position="613"/>
        <end position="633"/>
    </location>
</feature>
<evidence type="ECO:0000259" key="22">
    <source>
        <dbReference type="Pfam" id="PF07565"/>
    </source>
</evidence>
<evidence type="ECO:0000256" key="1">
    <source>
        <dbReference type="ARBA" id="ARBA00004554"/>
    </source>
</evidence>
<dbReference type="PRINTS" id="PR01231">
    <property type="entry name" value="HCO3TRNSPORT"/>
</dbReference>
<comment type="subcellular location">
    <subcellularLocation>
        <location evidence="1">Basolateral cell membrane</location>
        <topology evidence="1">Multi-pass membrane protein</topology>
    </subcellularLocation>
    <subcellularLocation>
        <location evidence="19">Membrane</location>
        <topology evidence="19">Multi-pass membrane protein</topology>
    </subcellularLocation>
</comment>
<dbReference type="PRINTS" id="PR00165">
    <property type="entry name" value="ANIONEXCHNGR"/>
</dbReference>
<dbReference type="SUPFAM" id="SSF55804">
    <property type="entry name" value="Phoshotransferase/anion transport protein"/>
    <property type="match status" value="1"/>
</dbReference>
<reference evidence="23" key="2">
    <citation type="submission" date="2025-09" db="UniProtKB">
        <authorList>
            <consortium name="Ensembl"/>
        </authorList>
    </citation>
    <scope>IDENTIFICATION</scope>
</reference>
<proteinExistence type="inferred from homology"/>
<keyword evidence="3 19" id="KW-0813">Transport</keyword>
<feature type="transmembrane region" description="Helical" evidence="19">
    <location>
        <begin position="502"/>
        <end position="527"/>
    </location>
</feature>
<dbReference type="GO" id="GO:0008092">
    <property type="term" value="F:cytoskeletal protein binding"/>
    <property type="evidence" value="ECO:0007669"/>
    <property type="project" value="UniProtKB-ARBA"/>
</dbReference>
<evidence type="ECO:0000313" key="23">
    <source>
        <dbReference type="Ensembl" id="ENSFTIP00000000436.1"/>
    </source>
</evidence>
<evidence type="ECO:0000256" key="4">
    <source>
        <dbReference type="ARBA" id="ARBA00022475"/>
    </source>
</evidence>
<evidence type="ECO:0000256" key="15">
    <source>
        <dbReference type="ARBA" id="ARBA00049347"/>
    </source>
</evidence>
<evidence type="ECO:0000259" key="21">
    <source>
        <dbReference type="Pfam" id="PF00955"/>
    </source>
</evidence>
<feature type="transmembrane region" description="Helical" evidence="19">
    <location>
        <begin position="451"/>
        <end position="482"/>
    </location>
</feature>
<feature type="domain" description="Band 3 cytoplasmic" evidence="22">
    <location>
        <begin position="62"/>
        <end position="335"/>
    </location>
</feature>
<dbReference type="InterPro" id="IPR016152">
    <property type="entry name" value="PTrfase/Anion_transptr"/>
</dbReference>
<dbReference type="InterPro" id="IPR002977">
    <property type="entry name" value="Anion_exchange_1"/>
</dbReference>
<dbReference type="NCBIfam" id="TIGR00834">
    <property type="entry name" value="ae"/>
    <property type="match status" value="1"/>
</dbReference>
<dbReference type="InterPro" id="IPR001717">
    <property type="entry name" value="Anion_exchange"/>
</dbReference>
<keyword evidence="10 19" id="KW-0406">Ion transport</keyword>
<dbReference type="GO" id="GO:0005737">
    <property type="term" value="C:cytoplasm"/>
    <property type="evidence" value="ECO:0007669"/>
    <property type="project" value="UniProtKB-ARBA"/>
</dbReference>
<dbReference type="FunFam" id="1.10.287.570:FF:000001">
    <property type="entry name" value="Anion exchange protein"/>
    <property type="match status" value="1"/>
</dbReference>
<keyword evidence="8 19" id="KW-1133">Transmembrane helix</keyword>
<feature type="region of interest" description="Disordered" evidence="20">
    <location>
        <begin position="358"/>
        <end position="387"/>
    </location>
</feature>
<feature type="domain" description="Bicarbonate transporter-like transmembrane" evidence="21">
    <location>
        <begin position="389"/>
        <end position="564"/>
    </location>
</feature>
<dbReference type="AlphaFoldDB" id="A0A8C4TSI1"/>
<evidence type="ECO:0000256" key="10">
    <source>
        <dbReference type="ARBA" id="ARBA00023065"/>
    </source>
</evidence>
<keyword evidence="11 19" id="KW-0472">Membrane</keyword>
<reference evidence="23" key="1">
    <citation type="submission" date="2025-08" db="UniProtKB">
        <authorList>
            <consortium name="Ensembl"/>
        </authorList>
    </citation>
    <scope>IDENTIFICATION</scope>
</reference>
<keyword evidence="6" id="KW-0039">Anion exchange</keyword>
<dbReference type="PANTHER" id="PTHR11453">
    <property type="entry name" value="ANION EXCHANGE PROTEIN"/>
    <property type="match status" value="1"/>
</dbReference>
<comment type="subunit">
    <text evidence="17">Interacts with TMEM139.</text>
</comment>
<comment type="function">
    <text evidence="16">Functions both as a transporter that mediates electroneutral anion exchange across the cell membrane and as a structural protein. Component of the ankyrin-1 complex of the erythrocyte membrane; required for normal flexibility and stability of the erythrocyte membrane and for normal erythrocyte shape via the interactions of its cytoplasmic domain with cytoskeletal proteins, glycolytic enzymes, and hemoglobin. Functions as a transporter that mediates the 1:1 exchange of inorganic anions across the erythrocyte membrane. Mediates chloride-bicarbonate exchange in the kidney, and is required for normal acidification of the urine.</text>
</comment>
<dbReference type="Proteomes" id="UP000694562">
    <property type="component" value="Unplaced"/>
</dbReference>
<dbReference type="Pfam" id="PF00955">
    <property type="entry name" value="HCO3_cotransp"/>
    <property type="match status" value="2"/>
</dbReference>
<evidence type="ECO:0000256" key="12">
    <source>
        <dbReference type="ARBA" id="ARBA00023139"/>
    </source>
</evidence>
<evidence type="ECO:0000256" key="17">
    <source>
        <dbReference type="ARBA" id="ARBA00062575"/>
    </source>
</evidence>
<dbReference type="InterPro" id="IPR018241">
    <property type="entry name" value="Anion_exchange_CS"/>
</dbReference>
<dbReference type="PRINTS" id="PR01187">
    <property type="entry name" value="ANIONEXHNGR1"/>
</dbReference>
<dbReference type="Ensembl" id="ENSFTIT00000000460.1">
    <property type="protein sequence ID" value="ENSFTIP00000000436.1"/>
    <property type="gene ID" value="ENSFTIG00000000303.1"/>
</dbReference>
<evidence type="ECO:0000256" key="9">
    <source>
        <dbReference type="ARBA" id="ARBA00022990"/>
    </source>
</evidence>
<feature type="domain" description="Bicarbonate transporter-like transmembrane" evidence="21">
    <location>
        <begin position="573"/>
        <end position="898"/>
    </location>
</feature>